<dbReference type="Pfam" id="PF12796">
    <property type="entry name" value="Ank_2"/>
    <property type="match status" value="1"/>
</dbReference>
<name>A0AAN6YZH3_9PEZI</name>
<dbReference type="Pfam" id="PF24883">
    <property type="entry name" value="NPHP3_N"/>
    <property type="match status" value="1"/>
</dbReference>
<gene>
    <name evidence="5" type="ORF">N657DRAFT_659081</name>
</gene>
<dbReference type="GeneID" id="87831721"/>
<keyword evidence="6" id="KW-1185">Reference proteome</keyword>
<dbReference type="AlphaFoldDB" id="A0AAN6YZH3"/>
<evidence type="ECO:0000313" key="5">
    <source>
        <dbReference type="EMBL" id="KAK4119318.1"/>
    </source>
</evidence>
<proteinExistence type="predicted"/>
<evidence type="ECO:0000259" key="4">
    <source>
        <dbReference type="Pfam" id="PF24883"/>
    </source>
</evidence>
<feature type="domain" description="GPI inositol-deacylase winged helix" evidence="3">
    <location>
        <begin position="395"/>
        <end position="465"/>
    </location>
</feature>
<evidence type="ECO:0000256" key="2">
    <source>
        <dbReference type="PROSITE-ProRule" id="PRU00023"/>
    </source>
</evidence>
<protein>
    <submittedName>
        <fullName evidence="5">Ankyrin</fullName>
    </submittedName>
</protein>
<feature type="repeat" description="ANK" evidence="2">
    <location>
        <begin position="557"/>
        <end position="583"/>
    </location>
</feature>
<dbReference type="Proteomes" id="UP001302602">
    <property type="component" value="Unassembled WGS sequence"/>
</dbReference>
<dbReference type="InterPro" id="IPR054471">
    <property type="entry name" value="GPIID_WHD"/>
</dbReference>
<dbReference type="Gene3D" id="1.25.40.20">
    <property type="entry name" value="Ankyrin repeat-containing domain"/>
    <property type="match status" value="2"/>
</dbReference>
<dbReference type="Pfam" id="PF22939">
    <property type="entry name" value="WHD_GPIID"/>
    <property type="match status" value="1"/>
</dbReference>
<dbReference type="PROSITE" id="PS50297">
    <property type="entry name" value="ANK_REP_REGION"/>
    <property type="match status" value="2"/>
</dbReference>
<evidence type="ECO:0000313" key="6">
    <source>
        <dbReference type="Proteomes" id="UP001302602"/>
    </source>
</evidence>
<dbReference type="EMBL" id="MU853250">
    <property type="protein sequence ID" value="KAK4119318.1"/>
    <property type="molecule type" value="Genomic_DNA"/>
</dbReference>
<dbReference type="RefSeq" id="XP_062643091.1">
    <property type="nucleotide sequence ID" value="XM_062794952.1"/>
</dbReference>
<dbReference type="InterPro" id="IPR002110">
    <property type="entry name" value="Ankyrin_rpt"/>
</dbReference>
<dbReference type="PANTHER" id="PTHR10039:SF16">
    <property type="entry name" value="GPI INOSITOL-DEACYLASE"/>
    <property type="match status" value="1"/>
</dbReference>
<reference evidence="5" key="2">
    <citation type="submission" date="2023-05" db="EMBL/GenBank/DDBJ databases">
        <authorList>
            <consortium name="Lawrence Berkeley National Laboratory"/>
            <person name="Steindorff A."/>
            <person name="Hensen N."/>
            <person name="Bonometti L."/>
            <person name="Westerberg I."/>
            <person name="Brannstrom I.O."/>
            <person name="Guillou S."/>
            <person name="Cros-Aarteil S."/>
            <person name="Calhoun S."/>
            <person name="Haridas S."/>
            <person name="Kuo A."/>
            <person name="Mondo S."/>
            <person name="Pangilinan J."/>
            <person name="Riley R."/>
            <person name="Labutti K."/>
            <person name="Andreopoulos B."/>
            <person name="Lipzen A."/>
            <person name="Chen C."/>
            <person name="Yanf M."/>
            <person name="Daum C."/>
            <person name="Ng V."/>
            <person name="Clum A."/>
            <person name="Ohm R."/>
            <person name="Martin F."/>
            <person name="Silar P."/>
            <person name="Natvig D."/>
            <person name="Lalanne C."/>
            <person name="Gautier V."/>
            <person name="Ament-Velasquez S.L."/>
            <person name="Kruys A."/>
            <person name="Hutchinson M.I."/>
            <person name="Powell A.J."/>
            <person name="Barry K."/>
            <person name="Miller A.N."/>
            <person name="Grigoriev I.V."/>
            <person name="Debuchy R."/>
            <person name="Gladieux P."/>
            <person name="Thoren M.H."/>
            <person name="Johannesson H."/>
        </authorList>
    </citation>
    <scope>NUCLEOTIDE SEQUENCE</scope>
    <source>
        <strain evidence="5">CBS 731.68</strain>
    </source>
</reference>
<dbReference type="PROSITE" id="PS50088">
    <property type="entry name" value="ANK_REPEAT"/>
    <property type="match status" value="2"/>
</dbReference>
<evidence type="ECO:0000259" key="3">
    <source>
        <dbReference type="Pfam" id="PF22939"/>
    </source>
</evidence>
<organism evidence="5 6">
    <name type="scientific">Parathielavia appendiculata</name>
    <dbReference type="NCBI Taxonomy" id="2587402"/>
    <lineage>
        <taxon>Eukaryota</taxon>
        <taxon>Fungi</taxon>
        <taxon>Dikarya</taxon>
        <taxon>Ascomycota</taxon>
        <taxon>Pezizomycotina</taxon>
        <taxon>Sordariomycetes</taxon>
        <taxon>Sordariomycetidae</taxon>
        <taxon>Sordariales</taxon>
        <taxon>Chaetomiaceae</taxon>
        <taxon>Parathielavia</taxon>
    </lineage>
</organism>
<keyword evidence="2" id="KW-0040">ANK repeat</keyword>
<feature type="domain" description="Nephrocystin 3-like N-terminal" evidence="4">
    <location>
        <begin position="242"/>
        <end position="326"/>
    </location>
</feature>
<evidence type="ECO:0000256" key="1">
    <source>
        <dbReference type="ARBA" id="ARBA00022737"/>
    </source>
</evidence>
<dbReference type="SUPFAM" id="SSF48403">
    <property type="entry name" value="Ankyrin repeat"/>
    <property type="match status" value="1"/>
</dbReference>
<dbReference type="InterPro" id="IPR036770">
    <property type="entry name" value="Ankyrin_rpt-contain_sf"/>
</dbReference>
<dbReference type="PANTHER" id="PTHR10039">
    <property type="entry name" value="AMELOGENIN"/>
    <property type="match status" value="1"/>
</dbReference>
<sequence>MGSSPSCEKGHGRLQRELASHGIAGLLPLIAKAIKGAKDCRGAVVSSKDTIAALISELKALQFNINNLRGLLKDDTLSSGSIMFSRTSVLLSCSSACEPTLQSLCRKSGQQDNGRRSRYLWPLSEKEHQKTVQGIRNFSHRMHLALSVDGCRLLSQTSDDVLKVLDQQLDHYTYRSGTQKHMMENSLAQHPRDQVLDWISTVKYGQKHQALQASRAKDTGHWILRTSECTRWRDGQERDQSNVLQFLDQLPTIPGLVSSVYNDTHLRGQLPQSDCERLFAALVKLGRAYLVVDALDESSLKHRSSALRTLRHLSQFQGLRLLVTSRPHTQDIAATFAHHPRLNISAQEEDIRVYIHQELQRNGLYDVADDRFVGGMVHKLTAGTDGIKPNIGMESLMYLAHAVRPLTVHELSDVLAIHSGDNLGNNAKYRPSESMILQCCQGLITIDTATKDVRVAHHSIQEQRTRSNSISRTARFWVTPPNPEVHGLSTDLFSSTSAITTANQVRQYSVGRREEYWSAEECLSLTPLHFACRHGLAYTVLDLLDRGVSDINVRTNQGATPIIYAASNGHVPIVRVLMERGADPYLCNWYGNALHCAIESGSADAVRELVVRGRMDPSRRPPGYKPYLSCAFDQDSAEVSRCCMLEPLFLEACRNVCPRIVDLMIEHDWINLSNMRSEIGQMALYLAAERRDLDLVKRLVQAGADVHSLADCDDFVQDWLLQHYPRCPYWKKKLIERG</sequence>
<accession>A0AAN6YZH3</accession>
<dbReference type="Pfam" id="PF00023">
    <property type="entry name" value="Ank"/>
    <property type="match status" value="1"/>
</dbReference>
<comment type="caution">
    <text evidence="5">The sequence shown here is derived from an EMBL/GenBank/DDBJ whole genome shotgun (WGS) entry which is preliminary data.</text>
</comment>
<feature type="repeat" description="ANK" evidence="2">
    <location>
        <begin position="679"/>
        <end position="711"/>
    </location>
</feature>
<reference evidence="5" key="1">
    <citation type="journal article" date="2023" name="Mol. Phylogenet. Evol.">
        <title>Genome-scale phylogeny and comparative genomics of the fungal order Sordariales.</title>
        <authorList>
            <person name="Hensen N."/>
            <person name="Bonometti L."/>
            <person name="Westerberg I."/>
            <person name="Brannstrom I.O."/>
            <person name="Guillou S."/>
            <person name="Cros-Aarteil S."/>
            <person name="Calhoun S."/>
            <person name="Haridas S."/>
            <person name="Kuo A."/>
            <person name="Mondo S."/>
            <person name="Pangilinan J."/>
            <person name="Riley R."/>
            <person name="LaButti K."/>
            <person name="Andreopoulos B."/>
            <person name="Lipzen A."/>
            <person name="Chen C."/>
            <person name="Yan M."/>
            <person name="Daum C."/>
            <person name="Ng V."/>
            <person name="Clum A."/>
            <person name="Steindorff A."/>
            <person name="Ohm R.A."/>
            <person name="Martin F."/>
            <person name="Silar P."/>
            <person name="Natvig D.O."/>
            <person name="Lalanne C."/>
            <person name="Gautier V."/>
            <person name="Ament-Velasquez S.L."/>
            <person name="Kruys A."/>
            <person name="Hutchinson M.I."/>
            <person name="Powell A.J."/>
            <person name="Barry K."/>
            <person name="Miller A.N."/>
            <person name="Grigoriev I.V."/>
            <person name="Debuchy R."/>
            <person name="Gladieux P."/>
            <person name="Hiltunen Thoren M."/>
            <person name="Johannesson H."/>
        </authorList>
    </citation>
    <scope>NUCLEOTIDE SEQUENCE</scope>
    <source>
        <strain evidence="5">CBS 731.68</strain>
    </source>
</reference>
<dbReference type="SMART" id="SM00248">
    <property type="entry name" value="ANK"/>
    <property type="match status" value="5"/>
</dbReference>
<dbReference type="InterPro" id="IPR056884">
    <property type="entry name" value="NPHP3-like_N"/>
</dbReference>
<keyword evidence="1" id="KW-0677">Repeat</keyword>